<feature type="domain" description="Cytochrome b5 heme-binding" evidence="4">
    <location>
        <begin position="63"/>
        <end position="160"/>
    </location>
</feature>
<dbReference type="Pfam" id="PF00173">
    <property type="entry name" value="Cyt-b5"/>
    <property type="match status" value="1"/>
</dbReference>
<sequence length="161" mass="17693">MSTTVKQRKETPSSFPSTGGHSLKPQEKKSSLSQILVIGLVATLVLAAVGGLGYYWSIQPKYFTPQELSYYNGENGAPIYLAVKGRVYDVSIAPKNYGPGGGYHGFAGKDATRAFLDLCFSEECLSKGLDDLTKEQMADIDHWASFYEDSPKYPFIGYVKK</sequence>
<dbReference type="InterPro" id="IPR001199">
    <property type="entry name" value="Cyt_B5-like_heme/steroid-bd"/>
</dbReference>
<dbReference type="GO" id="GO:0012505">
    <property type="term" value="C:endomembrane system"/>
    <property type="evidence" value="ECO:0007669"/>
    <property type="project" value="TreeGrafter"/>
</dbReference>
<comment type="similarity">
    <text evidence="1">Belongs to the cytochrome b5 family. MAPR subfamily.</text>
</comment>
<dbReference type="SUPFAM" id="SSF55856">
    <property type="entry name" value="Cytochrome b5-like heme/steroid binding domain"/>
    <property type="match status" value="1"/>
</dbReference>
<dbReference type="STRING" id="1890364.A0A2P6NQW5"/>
<dbReference type="GO" id="GO:0016020">
    <property type="term" value="C:membrane"/>
    <property type="evidence" value="ECO:0007669"/>
    <property type="project" value="TreeGrafter"/>
</dbReference>
<evidence type="ECO:0000256" key="3">
    <source>
        <dbReference type="SAM" id="Phobius"/>
    </source>
</evidence>
<name>A0A2P6NQW5_9EUKA</name>
<dbReference type="PANTHER" id="PTHR10281:SF76">
    <property type="entry name" value="CALCUTTA CUP-RELATED"/>
    <property type="match status" value="1"/>
</dbReference>
<feature type="transmembrane region" description="Helical" evidence="3">
    <location>
        <begin position="35"/>
        <end position="56"/>
    </location>
</feature>
<organism evidence="5 6">
    <name type="scientific">Planoprotostelium fungivorum</name>
    <dbReference type="NCBI Taxonomy" id="1890364"/>
    <lineage>
        <taxon>Eukaryota</taxon>
        <taxon>Amoebozoa</taxon>
        <taxon>Evosea</taxon>
        <taxon>Variosea</taxon>
        <taxon>Cavosteliida</taxon>
        <taxon>Cavosteliaceae</taxon>
        <taxon>Planoprotostelium</taxon>
    </lineage>
</organism>
<evidence type="ECO:0000313" key="6">
    <source>
        <dbReference type="Proteomes" id="UP000241769"/>
    </source>
</evidence>
<reference evidence="5 6" key="1">
    <citation type="journal article" date="2018" name="Genome Biol. Evol.">
        <title>Multiple Roots of Fruiting Body Formation in Amoebozoa.</title>
        <authorList>
            <person name="Hillmann F."/>
            <person name="Forbes G."/>
            <person name="Novohradska S."/>
            <person name="Ferling I."/>
            <person name="Riege K."/>
            <person name="Groth M."/>
            <person name="Westermann M."/>
            <person name="Marz M."/>
            <person name="Spaller T."/>
            <person name="Winckler T."/>
            <person name="Schaap P."/>
            <person name="Glockner G."/>
        </authorList>
    </citation>
    <scope>NUCLEOTIDE SEQUENCE [LARGE SCALE GENOMIC DNA]</scope>
    <source>
        <strain evidence="5 6">Jena</strain>
    </source>
</reference>
<evidence type="ECO:0000256" key="1">
    <source>
        <dbReference type="ARBA" id="ARBA00038357"/>
    </source>
</evidence>
<keyword evidence="3" id="KW-1133">Transmembrane helix</keyword>
<evidence type="ECO:0000259" key="4">
    <source>
        <dbReference type="SMART" id="SM01117"/>
    </source>
</evidence>
<dbReference type="InterPro" id="IPR036400">
    <property type="entry name" value="Cyt_B5-like_heme/steroid_sf"/>
</dbReference>
<proteinExistence type="inferred from homology"/>
<evidence type="ECO:0000256" key="2">
    <source>
        <dbReference type="SAM" id="MobiDB-lite"/>
    </source>
</evidence>
<dbReference type="SMART" id="SM01117">
    <property type="entry name" value="Cyt-b5"/>
    <property type="match status" value="1"/>
</dbReference>
<dbReference type="FunFam" id="3.10.120.10:FF:000003">
    <property type="entry name" value="membrane-associated progesterone receptor component 1"/>
    <property type="match status" value="1"/>
</dbReference>
<accession>A0A2P6NQW5</accession>
<dbReference type="Proteomes" id="UP000241769">
    <property type="component" value="Unassembled WGS sequence"/>
</dbReference>
<keyword evidence="3" id="KW-0812">Transmembrane</keyword>
<dbReference type="Gene3D" id="3.10.120.10">
    <property type="entry name" value="Cytochrome b5-like heme/steroid binding domain"/>
    <property type="match status" value="1"/>
</dbReference>
<keyword evidence="6" id="KW-1185">Reference proteome</keyword>
<gene>
    <name evidence="5" type="ORF">PROFUN_05490</name>
</gene>
<dbReference type="EMBL" id="MDYQ01000032">
    <property type="protein sequence ID" value="PRP86349.1"/>
    <property type="molecule type" value="Genomic_DNA"/>
</dbReference>
<feature type="region of interest" description="Disordered" evidence="2">
    <location>
        <begin position="1"/>
        <end position="26"/>
    </location>
</feature>
<dbReference type="InterPro" id="IPR050577">
    <property type="entry name" value="MAPR/NEUFC/NENF-like"/>
</dbReference>
<keyword evidence="3" id="KW-0472">Membrane</keyword>
<dbReference type="InParanoid" id="A0A2P6NQW5"/>
<dbReference type="AlphaFoldDB" id="A0A2P6NQW5"/>
<dbReference type="OrthoDB" id="547796at2759"/>
<comment type="caution">
    <text evidence="5">The sequence shown here is derived from an EMBL/GenBank/DDBJ whole genome shotgun (WGS) entry which is preliminary data.</text>
</comment>
<evidence type="ECO:0000313" key="5">
    <source>
        <dbReference type="EMBL" id="PRP86349.1"/>
    </source>
</evidence>
<protein>
    <recommendedName>
        <fullName evidence="4">Cytochrome b5 heme-binding domain-containing protein</fullName>
    </recommendedName>
</protein>
<dbReference type="PANTHER" id="PTHR10281">
    <property type="entry name" value="MEMBRANE-ASSOCIATED PROGESTERONE RECEPTOR COMPONENT-RELATED"/>
    <property type="match status" value="1"/>
</dbReference>